<comment type="caution">
    <text evidence="1">The sequence shown here is derived from an EMBL/GenBank/DDBJ whole genome shotgun (WGS) entry which is preliminary data.</text>
</comment>
<protein>
    <submittedName>
        <fullName evidence="1">Uncharacterized protein</fullName>
    </submittedName>
</protein>
<reference evidence="1 2" key="1">
    <citation type="journal article" date="2018" name="Sci. Rep.">
        <title>Genomic signatures of local adaptation to the degree of environmental predictability in rotifers.</title>
        <authorList>
            <person name="Franch-Gras L."/>
            <person name="Hahn C."/>
            <person name="Garcia-Roger E.M."/>
            <person name="Carmona M.J."/>
            <person name="Serra M."/>
            <person name="Gomez A."/>
        </authorList>
    </citation>
    <scope>NUCLEOTIDE SEQUENCE [LARGE SCALE GENOMIC DNA]</scope>
    <source>
        <strain evidence="1">HYR1</strain>
    </source>
</reference>
<accession>A0A3M7RI57</accession>
<name>A0A3M7RI57_BRAPC</name>
<proteinExistence type="predicted"/>
<evidence type="ECO:0000313" key="1">
    <source>
        <dbReference type="EMBL" id="RNA23124.1"/>
    </source>
</evidence>
<dbReference type="AlphaFoldDB" id="A0A3M7RI57"/>
<dbReference type="EMBL" id="REGN01003348">
    <property type="protein sequence ID" value="RNA23124.1"/>
    <property type="molecule type" value="Genomic_DNA"/>
</dbReference>
<sequence length="111" mass="12761">MNTILQLFMKIKLRVKRKSSSSVLNLIQNRPLPPIVDELRQRCTVRFILKLKYDTPSNIVHHEALNKLKLLTVSNLLFELSEIYVAGGLRHSVPMVVKLVDEYKAGALAWH</sequence>
<gene>
    <name evidence="1" type="ORF">BpHYR1_020212</name>
</gene>
<evidence type="ECO:0000313" key="2">
    <source>
        <dbReference type="Proteomes" id="UP000276133"/>
    </source>
</evidence>
<keyword evidence="2" id="KW-1185">Reference proteome</keyword>
<dbReference type="Proteomes" id="UP000276133">
    <property type="component" value="Unassembled WGS sequence"/>
</dbReference>
<organism evidence="1 2">
    <name type="scientific">Brachionus plicatilis</name>
    <name type="common">Marine rotifer</name>
    <name type="synonym">Brachionus muelleri</name>
    <dbReference type="NCBI Taxonomy" id="10195"/>
    <lineage>
        <taxon>Eukaryota</taxon>
        <taxon>Metazoa</taxon>
        <taxon>Spiralia</taxon>
        <taxon>Gnathifera</taxon>
        <taxon>Rotifera</taxon>
        <taxon>Eurotatoria</taxon>
        <taxon>Monogononta</taxon>
        <taxon>Pseudotrocha</taxon>
        <taxon>Ploima</taxon>
        <taxon>Brachionidae</taxon>
        <taxon>Brachionus</taxon>
    </lineage>
</organism>